<sequence>MVRSTTAETFTGVTKQFTPVICLTSRWLRVGVLYLRRRETPITTTPGTMQAPHPAATAMINGPVHEICASC</sequence>
<proteinExistence type="predicted"/>
<protein>
    <submittedName>
        <fullName evidence="1 3">Uncharacterized protein</fullName>
    </submittedName>
</protein>
<gene>
    <name evidence="1" type="ORF">TASK_LOCUS6165</name>
</gene>
<name>A0A0R3W7C1_TAEAS</name>
<accession>A0A0R3W7C1</accession>
<evidence type="ECO:0000313" key="2">
    <source>
        <dbReference type="Proteomes" id="UP000282613"/>
    </source>
</evidence>
<evidence type="ECO:0000313" key="1">
    <source>
        <dbReference type="EMBL" id="VDK36223.1"/>
    </source>
</evidence>
<keyword evidence="2" id="KW-1185">Reference proteome</keyword>
<organism evidence="3">
    <name type="scientific">Taenia asiatica</name>
    <name type="common">Asian tapeworm</name>
    <dbReference type="NCBI Taxonomy" id="60517"/>
    <lineage>
        <taxon>Eukaryota</taxon>
        <taxon>Metazoa</taxon>
        <taxon>Spiralia</taxon>
        <taxon>Lophotrochozoa</taxon>
        <taxon>Platyhelminthes</taxon>
        <taxon>Cestoda</taxon>
        <taxon>Eucestoda</taxon>
        <taxon>Cyclophyllidea</taxon>
        <taxon>Taeniidae</taxon>
        <taxon>Taenia</taxon>
    </lineage>
</organism>
<dbReference type="WBParaSite" id="TASK_0000616401-mRNA-1">
    <property type="protein sequence ID" value="TASK_0000616401-mRNA-1"/>
    <property type="gene ID" value="TASK_0000616401"/>
</dbReference>
<dbReference type="EMBL" id="UYRS01018475">
    <property type="protein sequence ID" value="VDK36223.1"/>
    <property type="molecule type" value="Genomic_DNA"/>
</dbReference>
<dbReference type="Proteomes" id="UP000282613">
    <property type="component" value="Unassembled WGS sequence"/>
</dbReference>
<reference evidence="3" key="1">
    <citation type="submission" date="2017-02" db="UniProtKB">
        <authorList>
            <consortium name="WormBaseParasite"/>
        </authorList>
    </citation>
    <scope>IDENTIFICATION</scope>
</reference>
<evidence type="ECO:0000313" key="3">
    <source>
        <dbReference type="WBParaSite" id="TASK_0000616401-mRNA-1"/>
    </source>
</evidence>
<reference evidence="1 2" key="2">
    <citation type="submission" date="2018-11" db="EMBL/GenBank/DDBJ databases">
        <authorList>
            <consortium name="Pathogen Informatics"/>
        </authorList>
    </citation>
    <scope>NUCLEOTIDE SEQUENCE [LARGE SCALE GENOMIC DNA]</scope>
</reference>
<dbReference type="AlphaFoldDB" id="A0A0R3W7C1"/>